<name>A0A4Y8R7W2_9HYPH</name>
<gene>
    <name evidence="3" type="ORF">E3C22_23860</name>
</gene>
<dbReference type="Pfam" id="PF10947">
    <property type="entry name" value="DUF2628"/>
    <property type="match status" value="1"/>
</dbReference>
<proteinExistence type="predicted"/>
<sequence length="272" mass="30174">MPTMSPRPASRPWQGFSATPSRSIRARPTSCPPPRGCSHEVPGKRAAMTRYLVFEPPETIEPSGAAVFLRDRFSFFAFFFTFLWMFRYGLWLSGVVTIAAFIALNQLGTVEGFEWSAALISLLFGVLIGLEGPSLRASKLRRKGWNEVAAFEAQNTGEAEIIYYYSAPAALSPPPPPPLDDIEVIDEDAVTEPDEPKEPEELARPTQLIASRSGDDDRSAASETTPANDADDRFATEIERTARVEGWAERWDRPGAEYVRLPGVRRKPVGRL</sequence>
<evidence type="ECO:0000313" key="3">
    <source>
        <dbReference type="EMBL" id="TFF17607.1"/>
    </source>
</evidence>
<feature type="region of interest" description="Disordered" evidence="1">
    <location>
        <begin position="190"/>
        <end position="235"/>
    </location>
</feature>
<feature type="transmembrane region" description="Helical" evidence="2">
    <location>
        <begin position="75"/>
        <end position="103"/>
    </location>
</feature>
<evidence type="ECO:0000313" key="4">
    <source>
        <dbReference type="Proteomes" id="UP000298179"/>
    </source>
</evidence>
<evidence type="ECO:0000256" key="1">
    <source>
        <dbReference type="SAM" id="MobiDB-lite"/>
    </source>
</evidence>
<evidence type="ECO:0000256" key="2">
    <source>
        <dbReference type="SAM" id="Phobius"/>
    </source>
</evidence>
<reference evidence="3 4" key="1">
    <citation type="submission" date="2019-03" db="EMBL/GenBank/DDBJ databases">
        <title>Jiella endophytica sp. nov., a novel endophytic bacterium isolated from root of Ficus microcarpa Linn. f.</title>
        <authorList>
            <person name="Tuo L."/>
        </authorList>
    </citation>
    <scope>NUCLEOTIDE SEQUENCE [LARGE SCALE GENOMIC DNA]</scope>
    <source>
        <strain evidence="3 4">CBS5Q-3</strain>
    </source>
</reference>
<dbReference type="Proteomes" id="UP000298179">
    <property type="component" value="Unassembled WGS sequence"/>
</dbReference>
<feature type="compositionally biased region" description="Basic and acidic residues" evidence="1">
    <location>
        <begin position="194"/>
        <end position="203"/>
    </location>
</feature>
<keyword evidence="2" id="KW-0812">Transmembrane</keyword>
<organism evidence="3 4">
    <name type="scientific">Jiella endophytica</name>
    <dbReference type="NCBI Taxonomy" id="2558362"/>
    <lineage>
        <taxon>Bacteria</taxon>
        <taxon>Pseudomonadati</taxon>
        <taxon>Pseudomonadota</taxon>
        <taxon>Alphaproteobacteria</taxon>
        <taxon>Hyphomicrobiales</taxon>
        <taxon>Aurantimonadaceae</taxon>
        <taxon>Jiella</taxon>
    </lineage>
</organism>
<protein>
    <submittedName>
        <fullName evidence="3">DUF2628 domain-containing protein</fullName>
    </submittedName>
</protein>
<keyword evidence="2" id="KW-0472">Membrane</keyword>
<feature type="transmembrane region" description="Helical" evidence="2">
    <location>
        <begin position="115"/>
        <end position="133"/>
    </location>
</feature>
<accession>A0A4Y8R7W2</accession>
<keyword evidence="4" id="KW-1185">Reference proteome</keyword>
<dbReference type="OrthoDB" id="7285394at2"/>
<feature type="region of interest" description="Disordered" evidence="1">
    <location>
        <begin position="1"/>
        <end position="39"/>
    </location>
</feature>
<dbReference type="InterPro" id="IPR024399">
    <property type="entry name" value="DUF2628"/>
</dbReference>
<keyword evidence="2" id="KW-1133">Transmembrane helix</keyword>
<comment type="caution">
    <text evidence="3">The sequence shown here is derived from an EMBL/GenBank/DDBJ whole genome shotgun (WGS) entry which is preliminary data.</text>
</comment>
<dbReference type="AlphaFoldDB" id="A0A4Y8R7W2"/>
<dbReference type="EMBL" id="SOZD01000017">
    <property type="protein sequence ID" value="TFF17607.1"/>
    <property type="molecule type" value="Genomic_DNA"/>
</dbReference>